<dbReference type="SMART" id="SM00267">
    <property type="entry name" value="GGDEF"/>
    <property type="match status" value="1"/>
</dbReference>
<dbReference type="InterPro" id="IPR029787">
    <property type="entry name" value="Nucleotide_cyclase"/>
</dbReference>
<feature type="domain" description="GGDEF" evidence="1">
    <location>
        <begin position="267"/>
        <end position="397"/>
    </location>
</feature>
<dbReference type="RefSeq" id="WP_189005483.1">
    <property type="nucleotide sequence ID" value="NZ_BMOD01000019.1"/>
</dbReference>
<dbReference type="PROSITE" id="PS50887">
    <property type="entry name" value="GGDEF"/>
    <property type="match status" value="1"/>
</dbReference>
<dbReference type="SUPFAM" id="SSF55781">
    <property type="entry name" value="GAF domain-like"/>
    <property type="match status" value="2"/>
</dbReference>
<organism evidence="2 3">
    <name type="scientific">Deinococcus roseus</name>
    <dbReference type="NCBI Taxonomy" id="392414"/>
    <lineage>
        <taxon>Bacteria</taxon>
        <taxon>Thermotogati</taxon>
        <taxon>Deinococcota</taxon>
        <taxon>Deinococci</taxon>
        <taxon>Deinococcales</taxon>
        <taxon>Deinococcaceae</taxon>
        <taxon>Deinococcus</taxon>
    </lineage>
</organism>
<name>A0ABQ2D7H6_9DEIO</name>
<dbReference type="PANTHER" id="PTHR45138">
    <property type="entry name" value="REGULATORY COMPONENTS OF SENSORY TRANSDUCTION SYSTEM"/>
    <property type="match status" value="1"/>
</dbReference>
<dbReference type="Gene3D" id="3.30.70.270">
    <property type="match status" value="1"/>
</dbReference>
<evidence type="ECO:0000313" key="3">
    <source>
        <dbReference type="Proteomes" id="UP000632222"/>
    </source>
</evidence>
<protein>
    <recommendedName>
        <fullName evidence="1">GGDEF domain-containing protein</fullName>
    </recommendedName>
</protein>
<keyword evidence="3" id="KW-1185">Reference proteome</keyword>
<dbReference type="InterPro" id="IPR050469">
    <property type="entry name" value="Diguanylate_Cyclase"/>
</dbReference>
<proteinExistence type="predicted"/>
<dbReference type="EMBL" id="BMOD01000019">
    <property type="protein sequence ID" value="GGJ48648.1"/>
    <property type="molecule type" value="Genomic_DNA"/>
</dbReference>
<gene>
    <name evidence="2" type="ORF">GCM10008938_38360</name>
</gene>
<accession>A0ABQ2D7H6</accession>
<comment type="caution">
    <text evidence="2">The sequence shown here is derived from an EMBL/GenBank/DDBJ whole genome shotgun (WGS) entry which is preliminary data.</text>
</comment>
<dbReference type="InterPro" id="IPR003018">
    <property type="entry name" value="GAF"/>
</dbReference>
<dbReference type="SMART" id="SM00065">
    <property type="entry name" value="GAF"/>
    <property type="match status" value="2"/>
</dbReference>
<dbReference type="InterPro" id="IPR043128">
    <property type="entry name" value="Rev_trsase/Diguanyl_cyclase"/>
</dbReference>
<evidence type="ECO:0000313" key="2">
    <source>
        <dbReference type="EMBL" id="GGJ48648.1"/>
    </source>
</evidence>
<dbReference type="Gene3D" id="3.30.450.40">
    <property type="match status" value="2"/>
</dbReference>
<evidence type="ECO:0000259" key="1">
    <source>
        <dbReference type="PROSITE" id="PS50887"/>
    </source>
</evidence>
<sequence length="672" mass="74593">MPERRTPSSHHIARQMLLVLQHVTGASAVRLQHPQWGELLAGEGFRTGEPLLELSTPDGLGHVILQGQQLRTLDRDVQKAQGYAQTILNLSRLLSSEISIHDLLRQALQVLQESIGMDLVFVLKMDREHHELEEIWSEQPIPWDLPHTLFLNGSVAWEALRTQHPRHFANLQLEGTTLEVMVFPLNLKEGEGTVLTVGRQQGRPWLPEERTLLESIALGIRMVQQQGEYVRQLKDAALLDPLTGLGNRRAFDQTLEQDLQDAQQQGFSLGVMVLDLDGLKKVNDGQGHEQGDVLLKTFAEALKLHLRQSDPAYRLGGDEFAVILKHLQPGQLSILENRLGAIRSTVRQKGFLDADASAGVAFLGRDGDTPGELCRVADERMYAQKAVHKNHQQASLLGSVSPRAAWQTLRSTLELLSHDQDAGPRFWKTLLAAAIRTIPSVEAGSMDVWHGGYYRVAAQVGYDDGILGIQLSEDSQLKWYGNGRENYLKGIPRLLYGLDIARHSSATIEPDTYEVFDEAGSLAQVKSTILLPIVVDGHPIAHMNLDNHTVEQAFSAEAIEIAMDFATQVGALLLAQQRREVIAEREHHLHLLQDFTRTVLLLPEEQQRLQALQDLAMQLLGTSQVSLDDHPLGNFSLRTSQGYLNAVPEKGDALSRSGREHLSIAVALVSGV</sequence>
<dbReference type="CDD" id="cd01949">
    <property type="entry name" value="GGDEF"/>
    <property type="match status" value="1"/>
</dbReference>
<dbReference type="PANTHER" id="PTHR45138:SF9">
    <property type="entry name" value="DIGUANYLATE CYCLASE DGCM-RELATED"/>
    <property type="match status" value="1"/>
</dbReference>
<reference evidence="3" key="1">
    <citation type="journal article" date="2019" name="Int. J. Syst. Evol. Microbiol.">
        <title>The Global Catalogue of Microorganisms (GCM) 10K type strain sequencing project: providing services to taxonomists for standard genome sequencing and annotation.</title>
        <authorList>
            <consortium name="The Broad Institute Genomics Platform"/>
            <consortium name="The Broad Institute Genome Sequencing Center for Infectious Disease"/>
            <person name="Wu L."/>
            <person name="Ma J."/>
        </authorList>
    </citation>
    <scope>NUCLEOTIDE SEQUENCE [LARGE SCALE GENOMIC DNA]</scope>
    <source>
        <strain evidence="3">JCM 14370</strain>
    </source>
</reference>
<dbReference type="NCBIfam" id="TIGR00254">
    <property type="entry name" value="GGDEF"/>
    <property type="match status" value="1"/>
</dbReference>
<dbReference type="Proteomes" id="UP000632222">
    <property type="component" value="Unassembled WGS sequence"/>
</dbReference>
<dbReference type="InterPro" id="IPR000160">
    <property type="entry name" value="GGDEF_dom"/>
</dbReference>
<dbReference type="InterPro" id="IPR029016">
    <property type="entry name" value="GAF-like_dom_sf"/>
</dbReference>
<dbReference type="SUPFAM" id="SSF55073">
    <property type="entry name" value="Nucleotide cyclase"/>
    <property type="match status" value="1"/>
</dbReference>
<dbReference type="Pfam" id="PF00990">
    <property type="entry name" value="GGDEF"/>
    <property type="match status" value="1"/>
</dbReference>